<sequence length="102" mass="11884">MILEESQSYVKLLKDFLKDPEIAFRMFDKDRNNTLNLAKLRRALTHLGEPLSEKEAMELCNMMDVNGDQKCLTCLPGKEGAYSSALFFHQLRYDIYFEKKKG</sequence>
<evidence type="ECO:0000259" key="1">
    <source>
        <dbReference type="PROSITE" id="PS50222"/>
    </source>
</evidence>
<dbReference type="GO" id="GO:0005509">
    <property type="term" value="F:calcium ion binding"/>
    <property type="evidence" value="ECO:0007669"/>
    <property type="project" value="InterPro"/>
</dbReference>
<accession>A0A9D4BXA2</accession>
<reference evidence="2" key="2">
    <citation type="submission" date="2020-11" db="EMBL/GenBank/DDBJ databases">
        <authorList>
            <person name="McCartney M.A."/>
            <person name="Auch B."/>
            <person name="Kono T."/>
            <person name="Mallez S."/>
            <person name="Becker A."/>
            <person name="Gohl D.M."/>
            <person name="Silverstein K.A.T."/>
            <person name="Koren S."/>
            <person name="Bechman K.B."/>
            <person name="Herman A."/>
            <person name="Abrahante J.E."/>
            <person name="Garbe J."/>
        </authorList>
    </citation>
    <scope>NUCLEOTIDE SEQUENCE</scope>
    <source>
        <strain evidence="2">Duluth1</strain>
        <tissue evidence="2">Whole animal</tissue>
    </source>
</reference>
<dbReference type="AlphaFoldDB" id="A0A9D4BXA2"/>
<dbReference type="Gene3D" id="1.10.238.10">
    <property type="entry name" value="EF-hand"/>
    <property type="match status" value="1"/>
</dbReference>
<dbReference type="EMBL" id="JAIWYP010000014">
    <property type="protein sequence ID" value="KAH3711393.1"/>
    <property type="molecule type" value="Genomic_DNA"/>
</dbReference>
<name>A0A9D4BXA2_DREPO</name>
<proteinExistence type="predicted"/>
<reference evidence="2" key="1">
    <citation type="journal article" date="2019" name="bioRxiv">
        <title>The Genome of the Zebra Mussel, Dreissena polymorpha: A Resource for Invasive Species Research.</title>
        <authorList>
            <person name="McCartney M.A."/>
            <person name="Auch B."/>
            <person name="Kono T."/>
            <person name="Mallez S."/>
            <person name="Zhang Y."/>
            <person name="Obille A."/>
            <person name="Becker A."/>
            <person name="Abrahante J.E."/>
            <person name="Garbe J."/>
            <person name="Badalamenti J.P."/>
            <person name="Herman A."/>
            <person name="Mangelson H."/>
            <person name="Liachko I."/>
            <person name="Sullivan S."/>
            <person name="Sone E.D."/>
            <person name="Koren S."/>
            <person name="Silverstein K.A.T."/>
            <person name="Beckman K.B."/>
            <person name="Gohl D.M."/>
        </authorList>
    </citation>
    <scope>NUCLEOTIDE SEQUENCE</scope>
    <source>
        <strain evidence="2">Duluth1</strain>
        <tissue evidence="2">Whole animal</tissue>
    </source>
</reference>
<protein>
    <recommendedName>
        <fullName evidence="1">EF-hand domain-containing protein</fullName>
    </recommendedName>
</protein>
<gene>
    <name evidence="2" type="ORF">DPMN_071062</name>
</gene>
<dbReference type="CDD" id="cd00051">
    <property type="entry name" value="EFh"/>
    <property type="match status" value="1"/>
</dbReference>
<dbReference type="PROSITE" id="PS50222">
    <property type="entry name" value="EF_HAND_2"/>
    <property type="match status" value="1"/>
</dbReference>
<comment type="caution">
    <text evidence="2">The sequence shown here is derived from an EMBL/GenBank/DDBJ whole genome shotgun (WGS) entry which is preliminary data.</text>
</comment>
<feature type="domain" description="EF-hand" evidence="1">
    <location>
        <begin position="15"/>
        <end position="50"/>
    </location>
</feature>
<feature type="non-terminal residue" evidence="2">
    <location>
        <position position="1"/>
    </location>
</feature>
<evidence type="ECO:0000313" key="2">
    <source>
        <dbReference type="EMBL" id="KAH3711393.1"/>
    </source>
</evidence>
<dbReference type="Pfam" id="PF13499">
    <property type="entry name" value="EF-hand_7"/>
    <property type="match status" value="1"/>
</dbReference>
<dbReference type="Proteomes" id="UP000828390">
    <property type="component" value="Unassembled WGS sequence"/>
</dbReference>
<evidence type="ECO:0000313" key="3">
    <source>
        <dbReference type="Proteomes" id="UP000828390"/>
    </source>
</evidence>
<keyword evidence="3" id="KW-1185">Reference proteome</keyword>
<dbReference type="InterPro" id="IPR011992">
    <property type="entry name" value="EF-hand-dom_pair"/>
</dbReference>
<dbReference type="SUPFAM" id="SSF47473">
    <property type="entry name" value="EF-hand"/>
    <property type="match status" value="1"/>
</dbReference>
<organism evidence="2 3">
    <name type="scientific">Dreissena polymorpha</name>
    <name type="common">Zebra mussel</name>
    <name type="synonym">Mytilus polymorpha</name>
    <dbReference type="NCBI Taxonomy" id="45954"/>
    <lineage>
        <taxon>Eukaryota</taxon>
        <taxon>Metazoa</taxon>
        <taxon>Spiralia</taxon>
        <taxon>Lophotrochozoa</taxon>
        <taxon>Mollusca</taxon>
        <taxon>Bivalvia</taxon>
        <taxon>Autobranchia</taxon>
        <taxon>Heteroconchia</taxon>
        <taxon>Euheterodonta</taxon>
        <taxon>Imparidentia</taxon>
        <taxon>Neoheterodontei</taxon>
        <taxon>Myida</taxon>
        <taxon>Dreissenoidea</taxon>
        <taxon>Dreissenidae</taxon>
        <taxon>Dreissena</taxon>
    </lineage>
</organism>
<dbReference type="InterPro" id="IPR002048">
    <property type="entry name" value="EF_hand_dom"/>
</dbReference>